<evidence type="ECO:0008006" key="4">
    <source>
        <dbReference type="Google" id="ProtNLM"/>
    </source>
</evidence>
<organism evidence="2 3">
    <name type="scientific">Gordonia defluvii</name>
    <dbReference type="NCBI Taxonomy" id="283718"/>
    <lineage>
        <taxon>Bacteria</taxon>
        <taxon>Bacillati</taxon>
        <taxon>Actinomycetota</taxon>
        <taxon>Actinomycetes</taxon>
        <taxon>Mycobacteriales</taxon>
        <taxon>Gordoniaceae</taxon>
        <taxon>Gordonia</taxon>
    </lineage>
</organism>
<evidence type="ECO:0000313" key="3">
    <source>
        <dbReference type="Proteomes" id="UP001501035"/>
    </source>
</evidence>
<keyword evidence="1" id="KW-0732">Signal</keyword>
<feature type="signal peptide" evidence="1">
    <location>
        <begin position="1"/>
        <end position="26"/>
    </location>
</feature>
<accession>A0ABN3YEP4</accession>
<sequence length="164" mass="16853">MHARVALVGLALVGTTGLVSPPPAQALVGRSVGQAGGVSVPEPARCKHDTGGNVTASSGPVTVTAPGRTAANVRIRTQNVTNGQLVAQSAWSRFQRVSPGSPTVFGGGTATGNWRSNVSLGYGVEFHRLGGGVMGSRFVQVTRYNFFNPYNVGPTGPISICRGH</sequence>
<dbReference type="RefSeq" id="WP_290706434.1">
    <property type="nucleotide sequence ID" value="NZ_BAAAVS010000005.1"/>
</dbReference>
<feature type="chain" id="PRO_5045706580" description="Secreted protein" evidence="1">
    <location>
        <begin position="27"/>
        <end position="164"/>
    </location>
</feature>
<proteinExistence type="predicted"/>
<name>A0ABN3YEP4_9ACTN</name>
<gene>
    <name evidence="2" type="ORF">GCM10010528_04610</name>
</gene>
<reference evidence="2 3" key="1">
    <citation type="journal article" date="2019" name="Int. J. Syst. Evol. Microbiol.">
        <title>The Global Catalogue of Microorganisms (GCM) 10K type strain sequencing project: providing services to taxonomists for standard genome sequencing and annotation.</title>
        <authorList>
            <consortium name="The Broad Institute Genomics Platform"/>
            <consortium name="The Broad Institute Genome Sequencing Center for Infectious Disease"/>
            <person name="Wu L."/>
            <person name="Ma J."/>
        </authorList>
    </citation>
    <scope>NUCLEOTIDE SEQUENCE [LARGE SCALE GENOMIC DNA]</scope>
    <source>
        <strain evidence="2 3">JCM 14234</strain>
    </source>
</reference>
<keyword evidence="3" id="KW-1185">Reference proteome</keyword>
<protein>
    <recommendedName>
        <fullName evidence="4">Secreted protein</fullName>
    </recommendedName>
</protein>
<comment type="caution">
    <text evidence="2">The sequence shown here is derived from an EMBL/GenBank/DDBJ whole genome shotgun (WGS) entry which is preliminary data.</text>
</comment>
<dbReference type="EMBL" id="BAAAVS010000005">
    <property type="protein sequence ID" value="GAA3025867.1"/>
    <property type="molecule type" value="Genomic_DNA"/>
</dbReference>
<evidence type="ECO:0000313" key="2">
    <source>
        <dbReference type="EMBL" id="GAA3025867.1"/>
    </source>
</evidence>
<evidence type="ECO:0000256" key="1">
    <source>
        <dbReference type="SAM" id="SignalP"/>
    </source>
</evidence>
<dbReference type="Proteomes" id="UP001501035">
    <property type="component" value="Unassembled WGS sequence"/>
</dbReference>